<dbReference type="EMBL" id="LXQA010088947">
    <property type="protein sequence ID" value="MCI13615.1"/>
    <property type="molecule type" value="Genomic_DNA"/>
</dbReference>
<feature type="non-terminal residue" evidence="1">
    <location>
        <position position="216"/>
    </location>
</feature>
<proteinExistence type="predicted"/>
<dbReference type="PANTHER" id="PTHR32108:SF9">
    <property type="entry name" value="REVERSE TRANSCRIPTASE RNASE H-LIKE DOMAIN-CONTAINING PROTEIN"/>
    <property type="match status" value="1"/>
</dbReference>
<organism evidence="1 2">
    <name type="scientific">Trifolium medium</name>
    <dbReference type="NCBI Taxonomy" id="97028"/>
    <lineage>
        <taxon>Eukaryota</taxon>
        <taxon>Viridiplantae</taxon>
        <taxon>Streptophyta</taxon>
        <taxon>Embryophyta</taxon>
        <taxon>Tracheophyta</taxon>
        <taxon>Spermatophyta</taxon>
        <taxon>Magnoliopsida</taxon>
        <taxon>eudicotyledons</taxon>
        <taxon>Gunneridae</taxon>
        <taxon>Pentapetalae</taxon>
        <taxon>rosids</taxon>
        <taxon>fabids</taxon>
        <taxon>Fabales</taxon>
        <taxon>Fabaceae</taxon>
        <taxon>Papilionoideae</taxon>
        <taxon>50 kb inversion clade</taxon>
        <taxon>NPAAA clade</taxon>
        <taxon>Hologalegina</taxon>
        <taxon>IRL clade</taxon>
        <taxon>Trifolieae</taxon>
        <taxon>Trifolium</taxon>
    </lineage>
</organism>
<keyword evidence="2" id="KW-1185">Reference proteome</keyword>
<accession>A0A392PRT3</accession>
<protein>
    <submittedName>
        <fullName evidence="1">Uncharacterized protein</fullName>
    </submittedName>
</protein>
<evidence type="ECO:0000313" key="1">
    <source>
        <dbReference type="EMBL" id="MCI13615.1"/>
    </source>
</evidence>
<dbReference type="PANTHER" id="PTHR32108">
    <property type="entry name" value="DNA-DIRECTED RNA POLYMERASE SUBUNIT ALPHA"/>
    <property type="match status" value="1"/>
</dbReference>
<sequence>MKYVDLLPALLAKNLVQIRPHPPVPAVIPTWYRSDLTCAFHQGAPGHDVERCYPLKKVVQELIRSKMLSFKDENPNVQTNPLPNHGSSVHLIQGCQATNVILSVKDIKTPLVPIHSKMCEAKLFSHDHTTYEVCLEKSQGCSQVQEDIQELMDKGELIVTRGNEDVCVITPEFSISDRLEMIYNSGEPTVTPLVICPPGPIPYASLKAVPYRYNAT</sequence>
<reference evidence="1 2" key="1">
    <citation type="journal article" date="2018" name="Front. Plant Sci.">
        <title>Red Clover (Trifolium pratense) and Zigzag Clover (T. medium) - A Picture of Genomic Similarities and Differences.</title>
        <authorList>
            <person name="Dluhosova J."/>
            <person name="Istvanek J."/>
            <person name="Nedelnik J."/>
            <person name="Repkova J."/>
        </authorList>
    </citation>
    <scope>NUCLEOTIDE SEQUENCE [LARGE SCALE GENOMIC DNA]</scope>
    <source>
        <strain evidence="2">cv. 10/8</strain>
        <tissue evidence="1">Leaf</tissue>
    </source>
</reference>
<dbReference type="AlphaFoldDB" id="A0A392PRT3"/>
<evidence type="ECO:0000313" key="2">
    <source>
        <dbReference type="Proteomes" id="UP000265520"/>
    </source>
</evidence>
<dbReference type="Proteomes" id="UP000265520">
    <property type="component" value="Unassembled WGS sequence"/>
</dbReference>
<name>A0A392PRT3_9FABA</name>
<comment type="caution">
    <text evidence="1">The sequence shown here is derived from an EMBL/GenBank/DDBJ whole genome shotgun (WGS) entry which is preliminary data.</text>
</comment>